<dbReference type="EMBL" id="CABVGZ010000006">
    <property type="protein sequence ID" value="VVM54229.1"/>
    <property type="molecule type" value="Genomic_DNA"/>
</dbReference>
<protein>
    <recommendedName>
        <fullName evidence="1">DUF4935 domain-containing protein</fullName>
    </recommendedName>
</protein>
<organism evidence="2 3">
    <name type="scientific">Pseudomonas fluorescens</name>
    <dbReference type="NCBI Taxonomy" id="294"/>
    <lineage>
        <taxon>Bacteria</taxon>
        <taxon>Pseudomonadati</taxon>
        <taxon>Pseudomonadota</taxon>
        <taxon>Gammaproteobacteria</taxon>
        <taxon>Pseudomonadales</taxon>
        <taxon>Pseudomonadaceae</taxon>
        <taxon>Pseudomonas</taxon>
    </lineage>
</organism>
<feature type="domain" description="DUF4935" evidence="1">
    <location>
        <begin position="3"/>
        <end position="162"/>
    </location>
</feature>
<evidence type="ECO:0000259" key="1">
    <source>
        <dbReference type="Pfam" id="PF16289"/>
    </source>
</evidence>
<evidence type="ECO:0000313" key="2">
    <source>
        <dbReference type="EMBL" id="VVM54229.1"/>
    </source>
</evidence>
<reference evidence="2 3" key="1">
    <citation type="submission" date="2019-09" db="EMBL/GenBank/DDBJ databases">
        <authorList>
            <person name="Chandra G."/>
            <person name="Truman W A."/>
        </authorList>
    </citation>
    <scope>NUCLEOTIDE SEQUENCE [LARGE SCALE GENOMIC DNA]</scope>
    <source>
        <strain evidence="2">PS624</strain>
    </source>
</reference>
<dbReference type="InterPro" id="IPR029060">
    <property type="entry name" value="PIN-like_dom_sf"/>
</dbReference>
<accession>A0A5E6QFX3</accession>
<dbReference type="Proteomes" id="UP000326241">
    <property type="component" value="Unassembled WGS sequence"/>
</dbReference>
<dbReference type="RefSeq" id="WP_191630181.1">
    <property type="nucleotide sequence ID" value="NZ_CABVGZ010000006.1"/>
</dbReference>
<name>A0A5E6QFX3_PSEFL</name>
<gene>
    <name evidence="2" type="ORF">PS624_00946</name>
</gene>
<dbReference type="InterPro" id="IPR032557">
    <property type="entry name" value="DUF4935"/>
</dbReference>
<dbReference type="Pfam" id="PF16289">
    <property type="entry name" value="PIN_12"/>
    <property type="match status" value="1"/>
</dbReference>
<proteinExistence type="predicted"/>
<evidence type="ECO:0000313" key="3">
    <source>
        <dbReference type="Proteomes" id="UP000326241"/>
    </source>
</evidence>
<dbReference type="SUPFAM" id="SSF88723">
    <property type="entry name" value="PIN domain-like"/>
    <property type="match status" value="1"/>
</dbReference>
<sequence length="368" mass="42699">MWIVLDTNIYFGHWFADSPNFSMLLNLCNNGRHTLLLPEITAREINNKYFQSRDKTLNGYESALKDFAKLKIEVPSSSEQVKAVDYDIVHILRALTGQLRLVSFDEVSHAHLIDKALKPKLPFRDGEKGYRDSLFWISILNHIKQQNYQGEVAFLNQNSKDFFIERGRDKIFHPDLQEDIDQMEIPARFIIYDSIKSFIDAQGGQDVHQFDWTDFYDEHNGTLDSSVGEEAIDYLDSQPLDAIKSLLSAAGYDQRMLDAAFEASFEDWEGVEDSEITNMRNLQSEPGEVYIDYKFDFRMLDVKLLMTHTHYYADKFYIENNADTDVSDDIVEVRLMVRADLAASIIFCPDSDYVSKVEINQVKFRKLR</sequence>
<dbReference type="AlphaFoldDB" id="A0A5E6QFX3"/>